<dbReference type="Gene3D" id="1.10.10.10">
    <property type="entry name" value="Winged helix-like DNA-binding domain superfamily/Winged helix DNA-binding domain"/>
    <property type="match status" value="1"/>
</dbReference>
<dbReference type="AlphaFoldDB" id="A0A9X2X7L5"/>
<evidence type="ECO:0000259" key="5">
    <source>
        <dbReference type="PROSITE" id="PS50931"/>
    </source>
</evidence>
<dbReference type="SUPFAM" id="SSF46785">
    <property type="entry name" value="Winged helix' DNA-binding domain"/>
    <property type="match status" value="1"/>
</dbReference>
<dbReference type="GO" id="GO:0000976">
    <property type="term" value="F:transcription cis-regulatory region binding"/>
    <property type="evidence" value="ECO:0007669"/>
    <property type="project" value="TreeGrafter"/>
</dbReference>
<dbReference type="Gene3D" id="3.40.190.290">
    <property type="match status" value="1"/>
</dbReference>
<dbReference type="Pfam" id="PF00126">
    <property type="entry name" value="HTH_1"/>
    <property type="match status" value="1"/>
</dbReference>
<dbReference type="InterPro" id="IPR036390">
    <property type="entry name" value="WH_DNA-bd_sf"/>
</dbReference>
<comment type="caution">
    <text evidence="6">The sequence shown here is derived from an EMBL/GenBank/DDBJ whole genome shotgun (WGS) entry which is preliminary data.</text>
</comment>
<dbReference type="EMBL" id="JAODNV010000008">
    <property type="protein sequence ID" value="MCT8990133.1"/>
    <property type="molecule type" value="Genomic_DNA"/>
</dbReference>
<gene>
    <name evidence="6" type="ORF">NYR54_07475</name>
</gene>
<reference evidence="6" key="1">
    <citation type="submission" date="2022-08" db="EMBL/GenBank/DDBJ databases">
        <title>Chelativorans sichuanense sp. nov., a paraffin oil-degrading bacterium isolated from a mixture of oil-based drill cuttings and paddy soil.</title>
        <authorList>
            <person name="Yu J."/>
            <person name="Liu H."/>
            <person name="Chen Q."/>
        </authorList>
    </citation>
    <scope>NUCLEOTIDE SEQUENCE</scope>
    <source>
        <strain evidence="6">SCAU 2101</strain>
    </source>
</reference>
<evidence type="ECO:0000256" key="1">
    <source>
        <dbReference type="ARBA" id="ARBA00009437"/>
    </source>
</evidence>
<keyword evidence="2" id="KW-0805">Transcription regulation</keyword>
<sequence length="310" mass="33018">MTIAPGLSLDQLRVLLTVADTGSFAAAGRRLNRATSAISYAIDALENQLGLPLFERGGTRKPKLTPAGQAVVAEARSVMHGAEMLRARVKALHDGFESEISLAVDQMFPHERLVSLLAALHAQCPNVPVRLQTTIKGGVEQAVRSGEANIGVGGSMHTGGDGLTAIQISGVPVIPVAAPSHPLVTAGRVRPGAAREHLQLLLAHSEEAIPTTKRPCFVVAASVWRVGDLATLRALLLAGVGWSGMPEPMVREDIQHGRLRILDLPDFRGAEYPLHVTYRTDDPPGPGGRWLIDRLLEQEAWSADTAVRAA</sequence>
<evidence type="ECO:0000256" key="4">
    <source>
        <dbReference type="ARBA" id="ARBA00023163"/>
    </source>
</evidence>
<dbReference type="FunFam" id="1.10.10.10:FF:000001">
    <property type="entry name" value="LysR family transcriptional regulator"/>
    <property type="match status" value="1"/>
</dbReference>
<dbReference type="RefSeq" id="WP_261514993.1">
    <property type="nucleotide sequence ID" value="NZ_JAODNV010000008.1"/>
</dbReference>
<dbReference type="PANTHER" id="PTHR30126">
    <property type="entry name" value="HTH-TYPE TRANSCRIPTIONAL REGULATOR"/>
    <property type="match status" value="1"/>
</dbReference>
<dbReference type="GO" id="GO:0003700">
    <property type="term" value="F:DNA-binding transcription factor activity"/>
    <property type="evidence" value="ECO:0007669"/>
    <property type="project" value="InterPro"/>
</dbReference>
<evidence type="ECO:0000256" key="2">
    <source>
        <dbReference type="ARBA" id="ARBA00023015"/>
    </source>
</evidence>
<protein>
    <submittedName>
        <fullName evidence="6">LysR family transcriptional regulator</fullName>
    </submittedName>
</protein>
<dbReference type="SUPFAM" id="SSF53850">
    <property type="entry name" value="Periplasmic binding protein-like II"/>
    <property type="match status" value="1"/>
</dbReference>
<evidence type="ECO:0000313" key="7">
    <source>
        <dbReference type="Proteomes" id="UP001149009"/>
    </source>
</evidence>
<dbReference type="InterPro" id="IPR036388">
    <property type="entry name" value="WH-like_DNA-bd_sf"/>
</dbReference>
<keyword evidence="7" id="KW-1185">Reference proteome</keyword>
<dbReference type="InterPro" id="IPR005119">
    <property type="entry name" value="LysR_subst-bd"/>
</dbReference>
<dbReference type="PANTHER" id="PTHR30126:SF91">
    <property type="entry name" value="LYSR FAMILY TRANSCRIPTIONAL REGULATOR"/>
    <property type="match status" value="1"/>
</dbReference>
<dbReference type="InterPro" id="IPR000847">
    <property type="entry name" value="LysR_HTH_N"/>
</dbReference>
<evidence type="ECO:0000256" key="3">
    <source>
        <dbReference type="ARBA" id="ARBA00023125"/>
    </source>
</evidence>
<keyword evidence="3" id="KW-0238">DNA-binding</keyword>
<name>A0A9X2X7L5_9HYPH</name>
<accession>A0A9X2X7L5</accession>
<dbReference type="Pfam" id="PF03466">
    <property type="entry name" value="LysR_substrate"/>
    <property type="match status" value="1"/>
</dbReference>
<proteinExistence type="inferred from homology"/>
<evidence type="ECO:0000313" key="6">
    <source>
        <dbReference type="EMBL" id="MCT8990133.1"/>
    </source>
</evidence>
<comment type="similarity">
    <text evidence="1">Belongs to the LysR transcriptional regulatory family.</text>
</comment>
<keyword evidence="4" id="KW-0804">Transcription</keyword>
<dbReference type="PROSITE" id="PS50931">
    <property type="entry name" value="HTH_LYSR"/>
    <property type="match status" value="1"/>
</dbReference>
<organism evidence="6 7">
    <name type="scientific">Chelativorans petroleitrophicus</name>
    <dbReference type="NCBI Taxonomy" id="2975484"/>
    <lineage>
        <taxon>Bacteria</taxon>
        <taxon>Pseudomonadati</taxon>
        <taxon>Pseudomonadota</taxon>
        <taxon>Alphaproteobacteria</taxon>
        <taxon>Hyphomicrobiales</taxon>
        <taxon>Phyllobacteriaceae</taxon>
        <taxon>Chelativorans</taxon>
    </lineage>
</organism>
<dbReference type="Proteomes" id="UP001149009">
    <property type="component" value="Unassembled WGS sequence"/>
</dbReference>
<feature type="domain" description="HTH lysR-type" evidence="5">
    <location>
        <begin position="7"/>
        <end position="65"/>
    </location>
</feature>